<dbReference type="PANTHER" id="PTHR11958:SF67">
    <property type="entry name" value="EXCITATORY AMINO ACID TRANSPORTER 4"/>
    <property type="match status" value="1"/>
</dbReference>
<proteinExistence type="inferred from homology"/>
<dbReference type="PANTHER" id="PTHR11958">
    <property type="entry name" value="SODIUM/DICARBOXYLATE SYMPORTER-RELATED"/>
    <property type="match status" value="1"/>
</dbReference>
<keyword evidence="4 8" id="KW-0769">Symport</keyword>
<keyword evidence="10" id="KW-1185">Reference proteome</keyword>
<reference evidence="9" key="3">
    <citation type="submission" date="2025-09" db="UniProtKB">
        <authorList>
            <consortium name="Ensembl"/>
        </authorList>
    </citation>
    <scope>IDENTIFICATION</scope>
</reference>
<dbReference type="GO" id="GO:0015175">
    <property type="term" value="F:neutral L-amino acid transmembrane transporter activity"/>
    <property type="evidence" value="ECO:0007669"/>
    <property type="project" value="TreeGrafter"/>
</dbReference>
<keyword evidence="2 8" id="KW-0813">Transport</keyword>
<feature type="transmembrane region" description="Helical" evidence="8">
    <location>
        <begin position="198"/>
        <end position="220"/>
    </location>
</feature>
<dbReference type="GO" id="GO:0005313">
    <property type="term" value="F:L-glutamate transmembrane transporter activity"/>
    <property type="evidence" value="ECO:0007669"/>
    <property type="project" value="TreeGrafter"/>
</dbReference>
<keyword evidence="7" id="KW-0325">Glycoprotein</keyword>
<dbReference type="InterPro" id="IPR001991">
    <property type="entry name" value="Na-dicarboxylate_symporter"/>
</dbReference>
<evidence type="ECO:0000256" key="1">
    <source>
        <dbReference type="ARBA" id="ARBA00004141"/>
    </source>
</evidence>
<dbReference type="GeneTree" id="ENSGT00940000155464"/>
<dbReference type="Proteomes" id="UP000265040">
    <property type="component" value="Chromosome 17"/>
</dbReference>
<dbReference type="PRINTS" id="PR00173">
    <property type="entry name" value="EDTRNSPORT"/>
</dbReference>
<feature type="transmembrane region" description="Helical" evidence="8">
    <location>
        <begin position="403"/>
        <end position="423"/>
    </location>
</feature>
<evidence type="ECO:0000256" key="7">
    <source>
        <dbReference type="ARBA" id="ARBA00023180"/>
    </source>
</evidence>
<dbReference type="InParanoid" id="A0A3Q1J9B8"/>
<dbReference type="Pfam" id="PF00375">
    <property type="entry name" value="SDF"/>
    <property type="match status" value="1"/>
</dbReference>
<feature type="transmembrane region" description="Helical" evidence="8">
    <location>
        <begin position="281"/>
        <end position="302"/>
    </location>
</feature>
<evidence type="ECO:0000256" key="5">
    <source>
        <dbReference type="ARBA" id="ARBA00022989"/>
    </source>
</evidence>
<keyword evidence="5 8" id="KW-1133">Transmembrane helix</keyword>
<comment type="subcellular location">
    <subcellularLocation>
        <location evidence="1 8">Membrane</location>
        <topology evidence="1 8">Multi-pass membrane protein</topology>
    </subcellularLocation>
</comment>
<dbReference type="Ensembl" id="ENSATET00000032023.2">
    <property type="protein sequence ID" value="ENSATEP00000031557.2"/>
    <property type="gene ID" value="ENSATEG00000021624.2"/>
</dbReference>
<feature type="transmembrane region" description="Helical" evidence="8">
    <location>
        <begin position="52"/>
        <end position="70"/>
    </location>
</feature>
<dbReference type="OrthoDB" id="5877963at2759"/>
<evidence type="ECO:0000256" key="3">
    <source>
        <dbReference type="ARBA" id="ARBA00022692"/>
    </source>
</evidence>
<reference evidence="9" key="2">
    <citation type="submission" date="2025-08" db="UniProtKB">
        <authorList>
            <consortium name="Ensembl"/>
        </authorList>
    </citation>
    <scope>IDENTIFICATION</scope>
</reference>
<protein>
    <recommendedName>
        <fullName evidence="8">Amino acid transporter</fullName>
    </recommendedName>
</protein>
<keyword evidence="3 8" id="KW-0812">Transmembrane</keyword>
<sequence length="512" mass="55791">MQSSPNDPCPLESVEVIDRQDTQTCCTSRKSSDCLSSSENVANLLAFLKRNAFVLLTIITVALGIGLGFALRQINMSTKYVKYLTFPGELLMRVLQMLVLPLIISSLITGMSSVDRKANGKIGLRAFSYYMATTVFAVFTGIALAVLIRPGKSSSVSSSGEREAVQSVDSFLDLIRNMFPSNLIEACLRKVRYAMAMIYIKIIVDLYLTFAYTFIQYKTVYSKSVFTGMDLVPMPGTADGVNFFGLLVFSVAFGLILGSMESQGKPLRDLFDCLNKAIMNLVNIVIWYCPVGILFLLAGQIVNMTDTGNIGQEIAMYAVTVITGLAIHSFFTLPLIYFIVTCKNPFRFMSGVLQALTTAFGTSSSSATLPVTLHSTMNMDGAALYEAVAALFIAQINNIEFDLGQMIVLSLVVTAASTGAAGIPQAGMVSMIIVLSSVGLPTEHISLLMIVDWILDRLRTATNALGDCIGVGVVQHLSRHELQKLFNINGTPLYKSEHSKPQQQQLMMMICV</sequence>
<feature type="transmembrane region" description="Helical" evidence="8">
    <location>
        <begin position="314"/>
        <end position="340"/>
    </location>
</feature>
<evidence type="ECO:0000256" key="2">
    <source>
        <dbReference type="ARBA" id="ARBA00022448"/>
    </source>
</evidence>
<organism evidence="9 10">
    <name type="scientific">Anabas testudineus</name>
    <name type="common">Climbing perch</name>
    <name type="synonym">Anthias testudineus</name>
    <dbReference type="NCBI Taxonomy" id="64144"/>
    <lineage>
        <taxon>Eukaryota</taxon>
        <taxon>Metazoa</taxon>
        <taxon>Chordata</taxon>
        <taxon>Craniata</taxon>
        <taxon>Vertebrata</taxon>
        <taxon>Euteleostomi</taxon>
        <taxon>Actinopterygii</taxon>
        <taxon>Neopterygii</taxon>
        <taxon>Teleostei</taxon>
        <taxon>Neoteleostei</taxon>
        <taxon>Acanthomorphata</taxon>
        <taxon>Anabantaria</taxon>
        <taxon>Anabantiformes</taxon>
        <taxon>Anabantoidei</taxon>
        <taxon>Anabantidae</taxon>
        <taxon>Anabas</taxon>
    </lineage>
</organism>
<evidence type="ECO:0000256" key="4">
    <source>
        <dbReference type="ARBA" id="ARBA00022847"/>
    </source>
</evidence>
<dbReference type="PROSITE" id="PS00713">
    <property type="entry name" value="NA_DICARBOXYL_SYMP_1"/>
    <property type="match status" value="1"/>
</dbReference>
<evidence type="ECO:0000313" key="9">
    <source>
        <dbReference type="Ensembl" id="ENSATEP00000031557.2"/>
    </source>
</evidence>
<feature type="transmembrane region" description="Helical" evidence="8">
    <location>
        <begin position="129"/>
        <end position="148"/>
    </location>
</feature>
<dbReference type="GO" id="GO:0015501">
    <property type="term" value="F:glutamate:sodium symporter activity"/>
    <property type="evidence" value="ECO:0007669"/>
    <property type="project" value="TreeGrafter"/>
</dbReference>
<dbReference type="GO" id="GO:0005886">
    <property type="term" value="C:plasma membrane"/>
    <property type="evidence" value="ECO:0007669"/>
    <property type="project" value="TreeGrafter"/>
</dbReference>
<dbReference type="InterPro" id="IPR036458">
    <property type="entry name" value="Na:dicarbo_symporter_sf"/>
</dbReference>
<dbReference type="InterPro" id="IPR018107">
    <property type="entry name" value="Na-dicarboxylate_symporter_CS"/>
</dbReference>
<comment type="similarity">
    <text evidence="8">Belongs to the dicarboxylate/amino acid:cation symporter (DAACS) (TC 2.A.23) family.</text>
</comment>
<dbReference type="InterPro" id="IPR050746">
    <property type="entry name" value="DAACS"/>
</dbReference>
<name>A0A3Q1J9B8_ANATE</name>
<evidence type="ECO:0000313" key="10">
    <source>
        <dbReference type="Proteomes" id="UP000265040"/>
    </source>
</evidence>
<keyword evidence="6 8" id="KW-0472">Membrane</keyword>
<reference evidence="9" key="1">
    <citation type="submission" date="2021-04" db="EMBL/GenBank/DDBJ databases">
        <authorList>
            <consortium name="Wellcome Sanger Institute Data Sharing"/>
        </authorList>
    </citation>
    <scope>NUCLEOTIDE SEQUENCE [LARGE SCALE GENOMIC DNA]</scope>
</reference>
<feature type="transmembrane region" description="Helical" evidence="8">
    <location>
        <begin position="90"/>
        <end position="109"/>
    </location>
</feature>
<evidence type="ECO:0000256" key="6">
    <source>
        <dbReference type="ARBA" id="ARBA00023136"/>
    </source>
</evidence>
<feature type="transmembrane region" description="Helical" evidence="8">
    <location>
        <begin position="429"/>
        <end position="455"/>
    </location>
</feature>
<feature type="transmembrane region" description="Helical" evidence="8">
    <location>
        <begin position="240"/>
        <end position="260"/>
    </location>
</feature>
<dbReference type="AlphaFoldDB" id="A0A3Q1J9B8"/>
<dbReference type="SUPFAM" id="SSF118215">
    <property type="entry name" value="Proton glutamate symport protein"/>
    <property type="match status" value="1"/>
</dbReference>
<evidence type="ECO:0000256" key="8">
    <source>
        <dbReference type="RuleBase" id="RU361216"/>
    </source>
</evidence>
<dbReference type="Gene3D" id="1.10.3860.10">
    <property type="entry name" value="Sodium:dicarboxylate symporter"/>
    <property type="match status" value="1"/>
</dbReference>
<accession>A0A3Q1J9B8</accession>